<dbReference type="EMBL" id="JAHYCA010000002">
    <property type="protein sequence ID" value="MBW6390606.1"/>
    <property type="molecule type" value="Genomic_DNA"/>
</dbReference>
<name>A0ABS6ZKM6_9GAMM</name>
<organism evidence="1 2">
    <name type="scientific">Billgrantia antri</name>
    <dbReference type="NCBI Taxonomy" id="2846777"/>
    <lineage>
        <taxon>Bacteria</taxon>
        <taxon>Pseudomonadati</taxon>
        <taxon>Pseudomonadota</taxon>
        <taxon>Gammaproteobacteria</taxon>
        <taxon>Oceanospirillales</taxon>
        <taxon>Halomonadaceae</taxon>
        <taxon>Billgrantia</taxon>
    </lineage>
</organism>
<dbReference type="InterPro" id="IPR046788">
    <property type="entry name" value="Methyltransf_35"/>
</dbReference>
<dbReference type="Proteomes" id="UP000769617">
    <property type="component" value="Unassembled WGS sequence"/>
</dbReference>
<dbReference type="Pfam" id="PF20553">
    <property type="entry name" value="Methyltransf_35"/>
    <property type="match status" value="1"/>
</dbReference>
<reference evidence="1 2" key="1">
    <citation type="submission" date="2021-07" db="EMBL/GenBank/DDBJ databases">
        <authorList>
            <person name="So Y."/>
        </authorList>
    </citation>
    <scope>NUCLEOTIDE SEQUENCE [LARGE SCALE GENOMIC DNA]</scope>
    <source>
        <strain evidence="1 2">Y3S6</strain>
    </source>
</reference>
<comment type="caution">
    <text evidence="1">The sequence shown here is derived from an EMBL/GenBank/DDBJ whole genome shotgun (WGS) entry which is preliminary data.</text>
</comment>
<protein>
    <submittedName>
        <fullName evidence="1">Uncharacterized protein</fullName>
    </submittedName>
</protein>
<evidence type="ECO:0000313" key="1">
    <source>
        <dbReference type="EMBL" id="MBW6390606.1"/>
    </source>
</evidence>
<dbReference type="RefSeq" id="WP_219790983.1">
    <property type="nucleotide sequence ID" value="NZ_JAHYCA010000002.1"/>
</dbReference>
<keyword evidence="2" id="KW-1185">Reference proteome</keyword>
<proteinExistence type="predicted"/>
<gene>
    <name evidence="1" type="ORF">KPL81_05460</name>
</gene>
<evidence type="ECO:0000313" key="2">
    <source>
        <dbReference type="Proteomes" id="UP000769617"/>
    </source>
</evidence>
<accession>A0ABS6ZKM6</accession>
<sequence length="327" mass="37815">MSKSGDKINYMLRPAKSIERKLIKDSLTGVVQNFGQEKYKYIGFGSKYFADFLYFHRHLHINEMISIEVDSSNSKVYEFNKPFSCVELKFGHSNDILPELDLSCPVIVWLDYDGVFDRTITEDIVNLFSRCSSGSVIIVSYNSRPFKIGELQAEFDSSSTKGLIQRALSQRVGEEAIPYQFNEKGLGKWEAFSKLIKKIADNHIHKAIGDRNVGEQDPFKYQQMFYFDYKDGVEMSTIGGIVYKNSDEDKWLSSCSHKYSFVRAHDERCLIEIPALTSKEARELLAHTPIDSDKIRNLKRGGVFKEKDIMKFNEFYKYYPSYSEIEL</sequence>